<protein>
    <submittedName>
        <fullName evidence="2">CcoQ/FixQ family Cbb3-type cytochrome c oxidase assembly chaperone</fullName>
    </submittedName>
</protein>
<keyword evidence="1" id="KW-1133">Transmembrane helix</keyword>
<dbReference type="Pfam" id="PF05545">
    <property type="entry name" value="FixQ"/>
    <property type="match status" value="1"/>
</dbReference>
<sequence length="58" mass="6660">MNYNEFRHFADSWGLVFMGLTYLVLVGWALLPRNRAANRAAARIILDDDHPAKERDNG</sequence>
<dbReference type="AlphaFoldDB" id="A0A6I4J0P8"/>
<reference evidence="2 3" key="1">
    <citation type="submission" date="2019-12" db="EMBL/GenBank/DDBJ databases">
        <authorList>
            <person name="Huq M.A."/>
        </authorList>
    </citation>
    <scope>NUCLEOTIDE SEQUENCE [LARGE SCALE GENOMIC DNA]</scope>
    <source>
        <strain evidence="2 3">MAH-20</strain>
    </source>
</reference>
<keyword evidence="1" id="KW-0472">Membrane</keyword>
<accession>A0A6I4J0P8</accession>
<keyword evidence="3" id="KW-1185">Reference proteome</keyword>
<keyword evidence="1" id="KW-0812">Transmembrane</keyword>
<proteinExistence type="predicted"/>
<evidence type="ECO:0000256" key="1">
    <source>
        <dbReference type="SAM" id="Phobius"/>
    </source>
</evidence>
<dbReference type="EMBL" id="WQMS01000008">
    <property type="protein sequence ID" value="MVO77854.1"/>
    <property type="molecule type" value="Genomic_DNA"/>
</dbReference>
<dbReference type="Proteomes" id="UP000441389">
    <property type="component" value="Unassembled WGS sequence"/>
</dbReference>
<evidence type="ECO:0000313" key="3">
    <source>
        <dbReference type="Proteomes" id="UP000441389"/>
    </source>
</evidence>
<evidence type="ECO:0000313" key="2">
    <source>
        <dbReference type="EMBL" id="MVO77854.1"/>
    </source>
</evidence>
<gene>
    <name evidence="2" type="ORF">GON01_07890</name>
</gene>
<dbReference type="InterPro" id="IPR008621">
    <property type="entry name" value="Cbb3-typ_cyt_oxidase_comp"/>
</dbReference>
<comment type="caution">
    <text evidence="2">The sequence shown here is derived from an EMBL/GenBank/DDBJ whole genome shotgun (WGS) entry which is preliminary data.</text>
</comment>
<dbReference type="RefSeq" id="WP_181600112.1">
    <property type="nucleotide sequence ID" value="NZ_WQMS01000008.1"/>
</dbReference>
<organism evidence="2 3">
    <name type="scientific">Sphingomonas horti</name>
    <dbReference type="NCBI Taxonomy" id="2682842"/>
    <lineage>
        <taxon>Bacteria</taxon>
        <taxon>Pseudomonadati</taxon>
        <taxon>Pseudomonadota</taxon>
        <taxon>Alphaproteobacteria</taxon>
        <taxon>Sphingomonadales</taxon>
        <taxon>Sphingomonadaceae</taxon>
        <taxon>Sphingomonas</taxon>
    </lineage>
</organism>
<name>A0A6I4J0P8_9SPHN</name>
<feature type="transmembrane region" description="Helical" evidence="1">
    <location>
        <begin position="12"/>
        <end position="31"/>
    </location>
</feature>